<dbReference type="Pfam" id="PF13465">
    <property type="entry name" value="zf-H2C2_2"/>
    <property type="match status" value="1"/>
</dbReference>
<dbReference type="GO" id="GO:0005634">
    <property type="term" value="C:nucleus"/>
    <property type="evidence" value="ECO:0007669"/>
    <property type="project" value="UniProtKB-SubCell"/>
</dbReference>
<dbReference type="SMART" id="SM00355">
    <property type="entry name" value="ZnF_C2H2"/>
    <property type="match status" value="4"/>
</dbReference>
<dbReference type="FunFam" id="3.30.160.60:FF:001732">
    <property type="entry name" value="Zgc:162936"/>
    <property type="match status" value="1"/>
</dbReference>
<feature type="domain" description="C2H2-type" evidence="11">
    <location>
        <begin position="104"/>
        <end position="131"/>
    </location>
</feature>
<proteinExistence type="inferred from homology"/>
<dbReference type="GO" id="GO:0008270">
    <property type="term" value="F:zinc ion binding"/>
    <property type="evidence" value="ECO:0007669"/>
    <property type="project" value="UniProtKB-KW"/>
</dbReference>
<dbReference type="Proteomes" id="UP000324222">
    <property type="component" value="Unassembled WGS sequence"/>
</dbReference>
<evidence type="ECO:0000256" key="10">
    <source>
        <dbReference type="PROSITE-ProRule" id="PRU00042"/>
    </source>
</evidence>
<keyword evidence="8" id="KW-0804">Transcription</keyword>
<keyword evidence="6" id="KW-0862">Zinc</keyword>
<evidence type="ECO:0000256" key="5">
    <source>
        <dbReference type="ARBA" id="ARBA00022771"/>
    </source>
</evidence>
<keyword evidence="5 10" id="KW-0863">Zinc-finger</keyword>
<dbReference type="PANTHER" id="PTHR16515">
    <property type="entry name" value="PR DOMAIN ZINC FINGER PROTEIN"/>
    <property type="match status" value="1"/>
</dbReference>
<dbReference type="InterPro" id="IPR050331">
    <property type="entry name" value="Zinc_finger"/>
</dbReference>
<dbReference type="Gene3D" id="3.30.160.60">
    <property type="entry name" value="Classic Zinc Finger"/>
    <property type="match status" value="4"/>
</dbReference>
<dbReference type="PROSITE" id="PS50157">
    <property type="entry name" value="ZINC_FINGER_C2H2_2"/>
    <property type="match status" value="3"/>
</dbReference>
<evidence type="ECO:0000256" key="2">
    <source>
        <dbReference type="ARBA" id="ARBA00006991"/>
    </source>
</evidence>
<comment type="similarity">
    <text evidence="2">Belongs to the krueppel C2H2-type zinc-finger protein family.</text>
</comment>
<keyword evidence="3" id="KW-0479">Metal-binding</keyword>
<keyword evidence="7" id="KW-0805">Transcription regulation</keyword>
<name>A0A5B7EFP6_PORTR</name>
<dbReference type="FunFam" id="3.30.160.60:FF:000193">
    <property type="entry name" value="Zinc finger protein 300"/>
    <property type="match status" value="1"/>
</dbReference>
<dbReference type="InterPro" id="IPR013087">
    <property type="entry name" value="Znf_C2H2_type"/>
</dbReference>
<evidence type="ECO:0000256" key="1">
    <source>
        <dbReference type="ARBA" id="ARBA00004123"/>
    </source>
</evidence>
<gene>
    <name evidence="12" type="primary">ZNF468</name>
    <name evidence="12" type="ORF">E2C01_025502</name>
</gene>
<keyword evidence="13" id="KW-1185">Reference proteome</keyword>
<evidence type="ECO:0000256" key="9">
    <source>
        <dbReference type="ARBA" id="ARBA00023242"/>
    </source>
</evidence>
<dbReference type="EMBL" id="VSRR010002583">
    <property type="protein sequence ID" value="MPC32195.1"/>
    <property type="molecule type" value="Genomic_DNA"/>
</dbReference>
<organism evidence="12 13">
    <name type="scientific">Portunus trituberculatus</name>
    <name type="common">Swimming crab</name>
    <name type="synonym">Neptunus trituberculatus</name>
    <dbReference type="NCBI Taxonomy" id="210409"/>
    <lineage>
        <taxon>Eukaryota</taxon>
        <taxon>Metazoa</taxon>
        <taxon>Ecdysozoa</taxon>
        <taxon>Arthropoda</taxon>
        <taxon>Crustacea</taxon>
        <taxon>Multicrustacea</taxon>
        <taxon>Malacostraca</taxon>
        <taxon>Eumalacostraca</taxon>
        <taxon>Eucarida</taxon>
        <taxon>Decapoda</taxon>
        <taxon>Pleocyemata</taxon>
        <taxon>Brachyura</taxon>
        <taxon>Eubrachyura</taxon>
        <taxon>Portunoidea</taxon>
        <taxon>Portunidae</taxon>
        <taxon>Portuninae</taxon>
        <taxon>Portunus</taxon>
    </lineage>
</organism>
<keyword evidence="4" id="KW-0677">Repeat</keyword>
<evidence type="ECO:0000256" key="3">
    <source>
        <dbReference type="ARBA" id="ARBA00022723"/>
    </source>
</evidence>
<dbReference type="GO" id="GO:0043565">
    <property type="term" value="F:sequence-specific DNA binding"/>
    <property type="evidence" value="ECO:0007669"/>
    <property type="project" value="UniProtKB-ARBA"/>
</dbReference>
<dbReference type="PROSITE" id="PS00028">
    <property type="entry name" value="ZINC_FINGER_C2H2_1"/>
    <property type="match status" value="3"/>
</dbReference>
<feature type="domain" description="C2H2-type" evidence="11">
    <location>
        <begin position="76"/>
        <end position="103"/>
    </location>
</feature>
<comment type="subcellular location">
    <subcellularLocation>
        <location evidence="1">Nucleus</location>
    </subcellularLocation>
</comment>
<dbReference type="FunFam" id="3.30.160.60:FF:000446">
    <property type="entry name" value="Zinc finger protein"/>
    <property type="match status" value="1"/>
</dbReference>
<evidence type="ECO:0000313" key="13">
    <source>
        <dbReference type="Proteomes" id="UP000324222"/>
    </source>
</evidence>
<dbReference type="OrthoDB" id="6077919at2759"/>
<accession>A0A5B7EFP6</accession>
<dbReference type="Pfam" id="PF00096">
    <property type="entry name" value="zf-C2H2"/>
    <property type="match status" value="1"/>
</dbReference>
<reference evidence="12 13" key="1">
    <citation type="submission" date="2019-05" db="EMBL/GenBank/DDBJ databases">
        <title>Another draft genome of Portunus trituberculatus and its Hox gene families provides insights of decapod evolution.</title>
        <authorList>
            <person name="Jeong J.-H."/>
            <person name="Song I."/>
            <person name="Kim S."/>
            <person name="Choi T."/>
            <person name="Kim D."/>
            <person name="Ryu S."/>
            <person name="Kim W."/>
        </authorList>
    </citation>
    <scope>NUCLEOTIDE SEQUENCE [LARGE SCALE GENOMIC DNA]</scope>
    <source>
        <tissue evidence="12">Muscle</tissue>
    </source>
</reference>
<sequence length="135" mass="15352">MSAAGDSANNSGSKVYPCEVCGHVFKWPYLLARHYRTHTGEKPYPCPHCTYRTTRREYINRHVCAAPVPLLKEPALMCHVCCKTFGFPSHLKRHMRIHTGERPYACPACPQRFIQKVHLKLHMCSHHGIKNGGQG</sequence>
<dbReference type="SUPFAM" id="SSF57667">
    <property type="entry name" value="beta-beta-alpha zinc fingers"/>
    <property type="match status" value="2"/>
</dbReference>
<evidence type="ECO:0000256" key="8">
    <source>
        <dbReference type="ARBA" id="ARBA00023163"/>
    </source>
</evidence>
<keyword evidence="9" id="KW-0539">Nucleus</keyword>
<dbReference type="FunFam" id="3.30.160.60:FF:000744">
    <property type="entry name" value="zinc finger E-box-binding homeobox 1"/>
    <property type="match status" value="1"/>
</dbReference>
<evidence type="ECO:0000256" key="7">
    <source>
        <dbReference type="ARBA" id="ARBA00023015"/>
    </source>
</evidence>
<evidence type="ECO:0000259" key="11">
    <source>
        <dbReference type="PROSITE" id="PS50157"/>
    </source>
</evidence>
<dbReference type="AlphaFoldDB" id="A0A5B7EFP6"/>
<dbReference type="PANTHER" id="PTHR16515:SF49">
    <property type="entry name" value="GASTRULA ZINC FINGER PROTEIN XLCGF49.1-LIKE-RELATED"/>
    <property type="match status" value="1"/>
</dbReference>
<comment type="caution">
    <text evidence="12">The sequence shown here is derived from an EMBL/GenBank/DDBJ whole genome shotgun (WGS) entry which is preliminary data.</text>
</comment>
<evidence type="ECO:0000313" key="12">
    <source>
        <dbReference type="EMBL" id="MPC32195.1"/>
    </source>
</evidence>
<evidence type="ECO:0000256" key="6">
    <source>
        <dbReference type="ARBA" id="ARBA00022833"/>
    </source>
</evidence>
<dbReference type="InterPro" id="IPR036236">
    <property type="entry name" value="Znf_C2H2_sf"/>
</dbReference>
<protein>
    <submittedName>
        <fullName evidence="12">Zinc finger protein 468</fullName>
    </submittedName>
</protein>
<dbReference type="GO" id="GO:0005694">
    <property type="term" value="C:chromosome"/>
    <property type="evidence" value="ECO:0007669"/>
    <property type="project" value="UniProtKB-ARBA"/>
</dbReference>
<feature type="domain" description="C2H2-type" evidence="11">
    <location>
        <begin position="16"/>
        <end position="43"/>
    </location>
</feature>
<dbReference type="GO" id="GO:0045893">
    <property type="term" value="P:positive regulation of DNA-templated transcription"/>
    <property type="evidence" value="ECO:0007669"/>
    <property type="project" value="UniProtKB-ARBA"/>
</dbReference>
<evidence type="ECO:0000256" key="4">
    <source>
        <dbReference type="ARBA" id="ARBA00022737"/>
    </source>
</evidence>